<dbReference type="EMBL" id="KB468113">
    <property type="protein sequence ID" value="PCH40785.1"/>
    <property type="molecule type" value="Genomic_DNA"/>
</dbReference>
<feature type="transmembrane region" description="Helical" evidence="2">
    <location>
        <begin position="282"/>
        <end position="301"/>
    </location>
</feature>
<dbReference type="Proteomes" id="UP000218811">
    <property type="component" value="Unassembled WGS sequence"/>
</dbReference>
<keyword evidence="2" id="KW-0472">Membrane</keyword>
<name>A0A2H3JGW6_WOLCO</name>
<evidence type="ECO:0000256" key="2">
    <source>
        <dbReference type="SAM" id="Phobius"/>
    </source>
</evidence>
<feature type="transmembrane region" description="Helical" evidence="2">
    <location>
        <begin position="451"/>
        <end position="469"/>
    </location>
</feature>
<dbReference type="AlphaFoldDB" id="A0A2H3JGW6"/>
<dbReference type="Gene3D" id="1.10.167.10">
    <property type="entry name" value="Regulator of G-protein Signalling 4, domain 2"/>
    <property type="match status" value="1"/>
</dbReference>
<feature type="transmembrane region" description="Helical" evidence="2">
    <location>
        <begin position="253"/>
        <end position="276"/>
    </location>
</feature>
<keyword evidence="2" id="KW-1133">Transmembrane helix</keyword>
<dbReference type="OrthoDB" id="3232309at2759"/>
<dbReference type="PANTHER" id="PTHR39466">
    <property type="entry name" value="RGS DOMAIN-CONTAINING PROTEIN"/>
    <property type="match status" value="1"/>
</dbReference>
<dbReference type="OMA" id="RVIATYI"/>
<feature type="domain" description="RGS" evidence="3">
    <location>
        <begin position="177"/>
        <end position="240"/>
    </location>
</feature>
<organism evidence="4 5">
    <name type="scientific">Wolfiporia cocos (strain MD-104)</name>
    <name type="common">Brown rot fungus</name>
    <dbReference type="NCBI Taxonomy" id="742152"/>
    <lineage>
        <taxon>Eukaryota</taxon>
        <taxon>Fungi</taxon>
        <taxon>Dikarya</taxon>
        <taxon>Basidiomycota</taxon>
        <taxon>Agaricomycotina</taxon>
        <taxon>Agaricomycetes</taxon>
        <taxon>Polyporales</taxon>
        <taxon>Phaeolaceae</taxon>
        <taxon>Wolfiporia</taxon>
    </lineage>
</organism>
<sequence>MYSDRDHKTLPNMLKRQAVNTTSRMASAKVTLANVLSGDTCYPINLNAFEAYLTYKEHSLENLQFIVWYHNYRSRFLALPGEAQTSGSRHREPISLPSAAKTAQRVVDSKHRVEKFRCSQGVSQASPPAQLIECPTASSTVFSLQSNTESALRSPLLERDHKVHAGLQAVPLAEQPFRADCSRIVATFLTPGAAKELPLDPAVRDTAIRNLTWSTHPDVFLPVYEEIYDILSTISLPRFLGCASTNINRPKQFFWYGMGFLDTLLGVALAIIFVTLVHGRAWRLFAIPIAVIGIMQVYSAWRGFCSQVWGRRSIQVRPWEMQEMDEEAMDHWARILDVKGTGDKTDVQMSERVARKENSDAIAPFAMDELLSPATAPTPQPVQQSGTRKICRLCPLNRLVPDGHASTSSTVVHGWPTTDGNTHKRPTVFGPEKAVLDPRIQAIHRRIMQEVLLVGFCSTLAFTALILAVPGRL</sequence>
<gene>
    <name evidence="4" type="ORF">WOLCODRAFT_99298</name>
</gene>
<keyword evidence="2" id="KW-0812">Transmembrane</keyword>
<keyword evidence="5" id="KW-1185">Reference proteome</keyword>
<dbReference type="InterPro" id="IPR044926">
    <property type="entry name" value="RGS_subdomain_2"/>
</dbReference>
<dbReference type="InterPro" id="IPR016137">
    <property type="entry name" value="RGS"/>
</dbReference>
<evidence type="ECO:0000313" key="5">
    <source>
        <dbReference type="Proteomes" id="UP000218811"/>
    </source>
</evidence>
<dbReference type="STRING" id="742152.A0A2H3JGW6"/>
<evidence type="ECO:0000259" key="3">
    <source>
        <dbReference type="Pfam" id="PF00615"/>
    </source>
</evidence>
<evidence type="ECO:0000256" key="1">
    <source>
        <dbReference type="SAM" id="MobiDB-lite"/>
    </source>
</evidence>
<evidence type="ECO:0000313" key="4">
    <source>
        <dbReference type="EMBL" id="PCH40785.1"/>
    </source>
</evidence>
<dbReference type="PANTHER" id="PTHR39466:SF1">
    <property type="entry name" value="RGS DOMAIN-CONTAINING PROTEIN"/>
    <property type="match status" value="1"/>
</dbReference>
<dbReference type="InterPro" id="IPR036305">
    <property type="entry name" value="RGS_sf"/>
</dbReference>
<dbReference type="Pfam" id="PF00615">
    <property type="entry name" value="RGS"/>
    <property type="match status" value="1"/>
</dbReference>
<dbReference type="SUPFAM" id="SSF48097">
    <property type="entry name" value="Regulator of G-protein signaling, RGS"/>
    <property type="match status" value="1"/>
</dbReference>
<reference evidence="4 5" key="1">
    <citation type="journal article" date="2012" name="Science">
        <title>The Paleozoic origin of enzymatic lignin decomposition reconstructed from 31 fungal genomes.</title>
        <authorList>
            <person name="Floudas D."/>
            <person name="Binder M."/>
            <person name="Riley R."/>
            <person name="Barry K."/>
            <person name="Blanchette R.A."/>
            <person name="Henrissat B."/>
            <person name="Martinez A.T."/>
            <person name="Otillar R."/>
            <person name="Spatafora J.W."/>
            <person name="Yadav J.S."/>
            <person name="Aerts A."/>
            <person name="Benoit I."/>
            <person name="Boyd A."/>
            <person name="Carlson A."/>
            <person name="Copeland A."/>
            <person name="Coutinho P.M."/>
            <person name="de Vries R.P."/>
            <person name="Ferreira P."/>
            <person name="Findley K."/>
            <person name="Foster B."/>
            <person name="Gaskell J."/>
            <person name="Glotzer D."/>
            <person name="Gorecki P."/>
            <person name="Heitman J."/>
            <person name="Hesse C."/>
            <person name="Hori C."/>
            <person name="Igarashi K."/>
            <person name="Jurgens J.A."/>
            <person name="Kallen N."/>
            <person name="Kersten P."/>
            <person name="Kohler A."/>
            <person name="Kuees U."/>
            <person name="Kumar T.K.A."/>
            <person name="Kuo A."/>
            <person name="LaButti K."/>
            <person name="Larrondo L.F."/>
            <person name="Lindquist E."/>
            <person name="Ling A."/>
            <person name="Lombard V."/>
            <person name="Lucas S."/>
            <person name="Lundell T."/>
            <person name="Martin R."/>
            <person name="McLaughlin D.J."/>
            <person name="Morgenstern I."/>
            <person name="Morin E."/>
            <person name="Murat C."/>
            <person name="Nagy L.G."/>
            <person name="Nolan M."/>
            <person name="Ohm R.A."/>
            <person name="Patyshakuliyeva A."/>
            <person name="Rokas A."/>
            <person name="Ruiz-Duenas F.J."/>
            <person name="Sabat G."/>
            <person name="Salamov A."/>
            <person name="Samejima M."/>
            <person name="Schmutz J."/>
            <person name="Slot J.C."/>
            <person name="St John F."/>
            <person name="Stenlid J."/>
            <person name="Sun H."/>
            <person name="Sun S."/>
            <person name="Syed K."/>
            <person name="Tsang A."/>
            <person name="Wiebenga A."/>
            <person name="Young D."/>
            <person name="Pisabarro A."/>
            <person name="Eastwood D.C."/>
            <person name="Martin F."/>
            <person name="Cullen D."/>
            <person name="Grigoriev I.V."/>
            <person name="Hibbett D.S."/>
        </authorList>
    </citation>
    <scope>NUCLEOTIDE SEQUENCE [LARGE SCALE GENOMIC DNA]</scope>
    <source>
        <strain evidence="4 5">MD-104</strain>
    </source>
</reference>
<feature type="region of interest" description="Disordered" evidence="1">
    <location>
        <begin position="405"/>
        <end position="429"/>
    </location>
</feature>
<protein>
    <recommendedName>
        <fullName evidence="3">RGS domain-containing protein</fullName>
    </recommendedName>
</protein>
<proteinExistence type="predicted"/>
<accession>A0A2H3JGW6</accession>